<dbReference type="NCBIfam" id="TIGR01187">
    <property type="entry name" value="potA"/>
    <property type="match status" value="1"/>
</dbReference>
<gene>
    <name evidence="7" type="primary">potA</name>
    <name evidence="9" type="ORF">ACFOU2_05635</name>
</gene>
<name>A0ABV8AYI5_9BACI</name>
<evidence type="ECO:0000256" key="6">
    <source>
        <dbReference type="ARBA" id="ARBA00023136"/>
    </source>
</evidence>
<evidence type="ECO:0000259" key="8">
    <source>
        <dbReference type="PROSITE" id="PS50893"/>
    </source>
</evidence>
<keyword evidence="4 7" id="KW-0067">ATP-binding</keyword>
<comment type="similarity">
    <text evidence="7">Belongs to the ABC transporter superfamily. Spermidine/putrescine importer (TC 3.A.1.11.1) family.</text>
</comment>
<dbReference type="PANTHER" id="PTHR42781:SF4">
    <property type="entry name" value="SPERMIDINE_PUTRESCINE IMPORT ATP-BINDING PROTEIN POTA"/>
    <property type="match status" value="1"/>
</dbReference>
<organism evidence="9 10">
    <name type="scientific">Bacillus songklensis</name>
    <dbReference type="NCBI Taxonomy" id="1069116"/>
    <lineage>
        <taxon>Bacteria</taxon>
        <taxon>Bacillati</taxon>
        <taxon>Bacillota</taxon>
        <taxon>Bacilli</taxon>
        <taxon>Bacillales</taxon>
        <taxon>Bacillaceae</taxon>
        <taxon>Bacillus</taxon>
    </lineage>
</organism>
<proteinExistence type="inferred from homology"/>
<dbReference type="InterPro" id="IPR008995">
    <property type="entry name" value="Mo/tungstate-bd_C_term_dom"/>
</dbReference>
<dbReference type="Pfam" id="PF00005">
    <property type="entry name" value="ABC_tran"/>
    <property type="match status" value="1"/>
</dbReference>
<protein>
    <recommendedName>
        <fullName evidence="7">Spermidine/putrescine import ATP-binding protein PotA</fullName>
        <ecNumber evidence="7">7.6.2.11</ecNumber>
    </recommendedName>
</protein>
<keyword evidence="2 7" id="KW-1003">Cell membrane</keyword>
<dbReference type="SUPFAM" id="SSF52540">
    <property type="entry name" value="P-loop containing nucleoside triphosphate hydrolases"/>
    <property type="match status" value="1"/>
</dbReference>
<dbReference type="InterPro" id="IPR005893">
    <property type="entry name" value="PotA-like"/>
</dbReference>
<dbReference type="Proteomes" id="UP001595752">
    <property type="component" value="Unassembled WGS sequence"/>
</dbReference>
<dbReference type="EMBL" id="JBHRZT010000020">
    <property type="protein sequence ID" value="MFC3883018.1"/>
    <property type="molecule type" value="Genomic_DNA"/>
</dbReference>
<dbReference type="InterPro" id="IPR017871">
    <property type="entry name" value="ABC_transporter-like_CS"/>
</dbReference>
<dbReference type="Gene3D" id="2.40.50.140">
    <property type="entry name" value="Nucleic acid-binding proteins"/>
    <property type="match status" value="1"/>
</dbReference>
<evidence type="ECO:0000256" key="1">
    <source>
        <dbReference type="ARBA" id="ARBA00022448"/>
    </source>
</evidence>
<evidence type="ECO:0000256" key="7">
    <source>
        <dbReference type="RuleBase" id="RU364083"/>
    </source>
</evidence>
<feature type="domain" description="ABC transporter" evidence="8">
    <location>
        <begin position="4"/>
        <end position="234"/>
    </location>
</feature>
<comment type="function">
    <text evidence="7">Part of the ABC transporter complex PotABCD involved in spermidine/putrescine import. Responsible for energy coupling to the transport system.</text>
</comment>
<dbReference type="PROSITE" id="PS50893">
    <property type="entry name" value="ABC_TRANSPORTER_2"/>
    <property type="match status" value="1"/>
</dbReference>
<dbReference type="SMART" id="SM00382">
    <property type="entry name" value="AAA"/>
    <property type="match status" value="1"/>
</dbReference>
<keyword evidence="6 7" id="KW-0472">Membrane</keyword>
<evidence type="ECO:0000256" key="5">
    <source>
        <dbReference type="ARBA" id="ARBA00022967"/>
    </source>
</evidence>
<dbReference type="SUPFAM" id="SSF50331">
    <property type="entry name" value="MOP-like"/>
    <property type="match status" value="1"/>
</dbReference>
<evidence type="ECO:0000256" key="3">
    <source>
        <dbReference type="ARBA" id="ARBA00022741"/>
    </source>
</evidence>
<dbReference type="InterPro" id="IPR013611">
    <property type="entry name" value="Transp-assoc_OB_typ2"/>
</dbReference>
<keyword evidence="10" id="KW-1185">Reference proteome</keyword>
<keyword evidence="1 7" id="KW-0813">Transport</keyword>
<keyword evidence="5 7" id="KW-1278">Translocase</keyword>
<dbReference type="InterPro" id="IPR012340">
    <property type="entry name" value="NA-bd_OB-fold"/>
</dbReference>
<accession>A0ABV8AYI5</accession>
<dbReference type="PANTHER" id="PTHR42781">
    <property type="entry name" value="SPERMIDINE/PUTRESCINE IMPORT ATP-BINDING PROTEIN POTA"/>
    <property type="match status" value="1"/>
</dbReference>
<sequence length="371" mass="42078">MSSVVLENINKYFGTFHAVKNLELEIKEGEFFTFLGPSGCGKTTTLRMIAGFYYPSTGSVKFGDRDVTKVVPEKRNTGMVFQNYALFPHMTVFENVAFGLKVRKMASSHIKQKVKATLKKVRLDPYSDRQVSQLSGGQQQRVALARALVIEPDILLLDEPLSNLDARLRDDMRTEILRLQKEYNITTIYVTHDQTEALSMSDRIAVFNFGECQQIGTPKEIYNQPANDFVASFIGETNLIPVVMKERNDQIIQVCWEEQEHCSFVIEPSEMTVAANTQSSPLSLSIRPESIEVYGEKTEEENLLEGNVELVQFTGAAMHLFVKVHSRIIQVLTLNNRYMIELKPDETVYLKFPSHSLRIVPRLTGGGLREK</sequence>
<comment type="subunit">
    <text evidence="7">The complex is composed of two ATP-binding proteins (PotA), two transmembrane proteins (PotB and PotC) and a solute-binding protein (PotD).</text>
</comment>
<dbReference type="GO" id="GO:0005524">
    <property type="term" value="F:ATP binding"/>
    <property type="evidence" value="ECO:0007669"/>
    <property type="project" value="UniProtKB-KW"/>
</dbReference>
<comment type="catalytic activity">
    <reaction evidence="7">
        <text>ATP + H2O + polyamine-[polyamine-binding protein]Side 1 = ADP + phosphate + polyamineSide 2 + [polyamine-binding protein]Side 1.</text>
        <dbReference type="EC" id="7.6.2.11"/>
    </reaction>
</comment>
<comment type="caution">
    <text evidence="9">The sequence shown here is derived from an EMBL/GenBank/DDBJ whole genome shotgun (WGS) entry which is preliminary data.</text>
</comment>
<dbReference type="InterPro" id="IPR050093">
    <property type="entry name" value="ABC_SmlMolc_Importer"/>
</dbReference>
<evidence type="ECO:0000256" key="4">
    <source>
        <dbReference type="ARBA" id="ARBA00022840"/>
    </source>
</evidence>
<dbReference type="InterPro" id="IPR003439">
    <property type="entry name" value="ABC_transporter-like_ATP-bd"/>
</dbReference>
<reference evidence="10" key="1">
    <citation type="journal article" date="2019" name="Int. J. Syst. Evol. Microbiol.">
        <title>The Global Catalogue of Microorganisms (GCM) 10K type strain sequencing project: providing services to taxonomists for standard genome sequencing and annotation.</title>
        <authorList>
            <consortium name="The Broad Institute Genomics Platform"/>
            <consortium name="The Broad Institute Genome Sequencing Center for Infectious Disease"/>
            <person name="Wu L."/>
            <person name="Ma J."/>
        </authorList>
    </citation>
    <scope>NUCLEOTIDE SEQUENCE [LARGE SCALE GENOMIC DNA]</scope>
    <source>
        <strain evidence="10">CCUG 61889</strain>
    </source>
</reference>
<dbReference type="RefSeq" id="WP_377913006.1">
    <property type="nucleotide sequence ID" value="NZ_JBHRZT010000020.1"/>
</dbReference>
<dbReference type="PROSITE" id="PS00211">
    <property type="entry name" value="ABC_TRANSPORTER_1"/>
    <property type="match status" value="1"/>
</dbReference>
<dbReference type="Pfam" id="PF08402">
    <property type="entry name" value="TOBE_2"/>
    <property type="match status" value="1"/>
</dbReference>
<dbReference type="EC" id="7.6.2.11" evidence="7"/>
<dbReference type="InterPro" id="IPR027417">
    <property type="entry name" value="P-loop_NTPase"/>
</dbReference>
<keyword evidence="3 7" id="KW-0547">Nucleotide-binding</keyword>
<evidence type="ECO:0000256" key="2">
    <source>
        <dbReference type="ARBA" id="ARBA00022475"/>
    </source>
</evidence>
<dbReference type="InterPro" id="IPR003593">
    <property type="entry name" value="AAA+_ATPase"/>
</dbReference>
<evidence type="ECO:0000313" key="9">
    <source>
        <dbReference type="EMBL" id="MFC3883018.1"/>
    </source>
</evidence>
<dbReference type="Gene3D" id="3.40.50.300">
    <property type="entry name" value="P-loop containing nucleotide triphosphate hydrolases"/>
    <property type="match status" value="1"/>
</dbReference>
<evidence type="ECO:0000313" key="10">
    <source>
        <dbReference type="Proteomes" id="UP001595752"/>
    </source>
</evidence>